<dbReference type="InterPro" id="IPR041112">
    <property type="entry name" value="Nuf2_DHR10-like"/>
</dbReference>
<evidence type="ECO:0000259" key="6">
    <source>
        <dbReference type="Pfam" id="PF18595"/>
    </source>
</evidence>
<feature type="coiled-coil region" evidence="4">
    <location>
        <begin position="132"/>
        <end position="237"/>
    </location>
</feature>
<evidence type="ECO:0000256" key="3">
    <source>
        <dbReference type="ARBA" id="ARBA00023242"/>
    </source>
</evidence>
<evidence type="ECO:0000256" key="1">
    <source>
        <dbReference type="ARBA" id="ARBA00004123"/>
    </source>
</evidence>
<comment type="subcellular location">
    <subcellularLocation>
        <location evidence="1">Nucleus</location>
    </subcellularLocation>
</comment>
<feature type="domain" description="Nuf2 DHR10-like" evidence="6">
    <location>
        <begin position="75"/>
        <end position="189"/>
    </location>
</feature>
<dbReference type="EMBL" id="HBKQ01032834">
    <property type="protein sequence ID" value="CAE2253117.1"/>
    <property type="molecule type" value="Transcribed_RNA"/>
</dbReference>
<gene>
    <name evidence="7" type="ORF">OAUR00152_LOCUS22407</name>
</gene>
<organism evidence="7">
    <name type="scientific">Odontella aurita</name>
    <dbReference type="NCBI Taxonomy" id="265563"/>
    <lineage>
        <taxon>Eukaryota</taxon>
        <taxon>Sar</taxon>
        <taxon>Stramenopiles</taxon>
        <taxon>Ochrophyta</taxon>
        <taxon>Bacillariophyta</taxon>
        <taxon>Mediophyceae</taxon>
        <taxon>Biddulphiophycidae</taxon>
        <taxon>Eupodiscales</taxon>
        <taxon>Odontellaceae</taxon>
        <taxon>Odontella</taxon>
    </lineage>
</organism>
<evidence type="ECO:0000256" key="2">
    <source>
        <dbReference type="ARBA" id="ARBA00023054"/>
    </source>
</evidence>
<protein>
    <recommendedName>
        <fullName evidence="6">Nuf2 DHR10-like domain-containing protein</fullName>
    </recommendedName>
</protein>
<evidence type="ECO:0000256" key="5">
    <source>
        <dbReference type="SAM" id="MobiDB-lite"/>
    </source>
</evidence>
<proteinExistence type="predicted"/>
<reference evidence="7" key="1">
    <citation type="submission" date="2021-01" db="EMBL/GenBank/DDBJ databases">
        <authorList>
            <person name="Corre E."/>
            <person name="Pelletier E."/>
            <person name="Niang G."/>
            <person name="Scheremetjew M."/>
            <person name="Finn R."/>
            <person name="Kale V."/>
            <person name="Holt S."/>
            <person name="Cochrane G."/>
            <person name="Meng A."/>
            <person name="Brown T."/>
            <person name="Cohen L."/>
        </authorList>
    </citation>
    <scope>NUCLEOTIDE SEQUENCE</scope>
    <source>
        <strain evidence="7">Isolate 1302-5</strain>
    </source>
</reference>
<dbReference type="AlphaFoldDB" id="A0A7S4MY22"/>
<evidence type="ECO:0000313" key="7">
    <source>
        <dbReference type="EMBL" id="CAE2253117.1"/>
    </source>
</evidence>
<evidence type="ECO:0000256" key="4">
    <source>
        <dbReference type="SAM" id="Coils"/>
    </source>
</evidence>
<accession>A0A7S4MY22</accession>
<feature type="region of interest" description="Disordered" evidence="5">
    <location>
        <begin position="14"/>
        <end position="34"/>
    </location>
</feature>
<sequence>MIALRWRRRLHNKISFKPPSGKSRPTSKKQANNLKDKLATVSLTLQEAEAEERKLSLQVVQSPQRIKRELEIVTKSLEGERGECSSVENGIYLTQRKIDNVTQGFDDVSRALVAMEEVAEEKLRYESTLGEKNTAKEALAINENELSELQAKQDEYEGVIQRTEEKIDRMRQEGRQKIDAANKALEATHEELELVEKDRLEGMARVESHEEEVREIEKKIKEEKKKANAEIAEMIGQYRHLKAVVLEKDQELMKAIGAY</sequence>
<keyword evidence="3" id="KW-0539">Nucleus</keyword>
<name>A0A7S4MY22_9STRA</name>
<keyword evidence="2 4" id="KW-0175">Coiled coil</keyword>
<dbReference type="Pfam" id="PF18595">
    <property type="entry name" value="Nuf2_DHR10-like"/>
    <property type="match status" value="1"/>
</dbReference>
<dbReference type="GO" id="GO:0005634">
    <property type="term" value="C:nucleus"/>
    <property type="evidence" value="ECO:0007669"/>
    <property type="project" value="UniProtKB-SubCell"/>
</dbReference>